<dbReference type="GeneID" id="77801811"/>
<dbReference type="RefSeq" id="XP_053024842.1">
    <property type="nucleotide sequence ID" value="XM_053160916.1"/>
</dbReference>
<dbReference type="Proteomes" id="UP001164743">
    <property type="component" value="Chromosome 10A"/>
</dbReference>
<evidence type="ECO:0000313" key="2">
    <source>
        <dbReference type="Proteomes" id="UP001164743"/>
    </source>
</evidence>
<sequence>MVLPRPSQILKSIVAFSDSPAASAANALSMTCSMVPCKSVLLLVPPMTLISSSALTGFPAKRNNRRTTLAPAVYPICTPNHQLPTPYLLVPSRFPCPPMPPITDSSNPPSPASPSSS</sequence>
<reference evidence="1" key="1">
    <citation type="submission" date="2022-10" db="EMBL/GenBank/DDBJ databases">
        <title>Puccinia triticina Genome sequencing and assembly.</title>
        <authorList>
            <person name="Li C."/>
        </authorList>
    </citation>
    <scope>NUCLEOTIDE SEQUENCE</scope>
    <source>
        <strain evidence="1">Pt15</strain>
    </source>
</reference>
<gene>
    <name evidence="1" type="ORF">PtA15_10A711</name>
</gene>
<accession>A0ABY7CXW5</accession>
<proteinExistence type="predicted"/>
<protein>
    <submittedName>
        <fullName evidence="1">Uncharacterized protein</fullName>
    </submittedName>
</protein>
<name>A0ABY7CXW5_9BASI</name>
<organism evidence="1 2">
    <name type="scientific">Puccinia triticina</name>
    <dbReference type="NCBI Taxonomy" id="208348"/>
    <lineage>
        <taxon>Eukaryota</taxon>
        <taxon>Fungi</taxon>
        <taxon>Dikarya</taxon>
        <taxon>Basidiomycota</taxon>
        <taxon>Pucciniomycotina</taxon>
        <taxon>Pucciniomycetes</taxon>
        <taxon>Pucciniales</taxon>
        <taxon>Pucciniaceae</taxon>
        <taxon>Puccinia</taxon>
    </lineage>
</organism>
<keyword evidence="2" id="KW-1185">Reference proteome</keyword>
<dbReference type="EMBL" id="CP110430">
    <property type="protein sequence ID" value="WAQ89287.1"/>
    <property type="molecule type" value="Genomic_DNA"/>
</dbReference>
<evidence type="ECO:0000313" key="1">
    <source>
        <dbReference type="EMBL" id="WAQ89287.1"/>
    </source>
</evidence>